<keyword evidence="2" id="KW-1185">Reference proteome</keyword>
<dbReference type="EMBL" id="KZ821284">
    <property type="protein sequence ID" value="PYH40503.1"/>
    <property type="molecule type" value="Genomic_DNA"/>
</dbReference>
<sequence>MPVQWTAEADAKLFVGVLNQCQGRLKLDSRKLADYMGGDCTACAVEQRMTRLKRLAKAVVTPGVGAAAAAATSSAKRKAAVAAGLSGEEGDEDAAQKRSLKKVKAKALMKMQEVKDE</sequence>
<dbReference type="RefSeq" id="XP_025426485.1">
    <property type="nucleotide sequence ID" value="XM_025578423.1"/>
</dbReference>
<dbReference type="STRING" id="1450539.A0A318Z6Z9"/>
<dbReference type="OrthoDB" id="5418867at2759"/>
<accession>A0A318Z6Z9</accession>
<dbReference type="GeneID" id="37079652"/>
<proteinExistence type="predicted"/>
<dbReference type="AlphaFoldDB" id="A0A318Z6Z9"/>
<reference evidence="1 2" key="1">
    <citation type="submission" date="2016-12" db="EMBL/GenBank/DDBJ databases">
        <title>The genomes of Aspergillus section Nigri reveals drivers in fungal speciation.</title>
        <authorList>
            <consortium name="DOE Joint Genome Institute"/>
            <person name="Vesth T.C."/>
            <person name="Nybo J."/>
            <person name="Theobald S."/>
            <person name="Brandl J."/>
            <person name="Frisvad J.C."/>
            <person name="Nielsen K.F."/>
            <person name="Lyhne E.K."/>
            <person name="Kogle M.E."/>
            <person name="Kuo A."/>
            <person name="Riley R."/>
            <person name="Clum A."/>
            <person name="Nolan M."/>
            <person name="Lipzen A."/>
            <person name="Salamov A."/>
            <person name="Henrissat B."/>
            <person name="Wiebenga A."/>
            <person name="De Vries R.P."/>
            <person name="Grigoriev I.V."/>
            <person name="Mortensen U.H."/>
            <person name="Andersen M.R."/>
            <person name="Baker S.E."/>
        </authorList>
    </citation>
    <scope>NUCLEOTIDE SEQUENCE [LARGE SCALE GENOMIC DNA]</scope>
    <source>
        <strain evidence="1 2">JOP 1030-1</strain>
    </source>
</reference>
<evidence type="ECO:0000313" key="1">
    <source>
        <dbReference type="EMBL" id="PYH40503.1"/>
    </source>
</evidence>
<dbReference type="Proteomes" id="UP000248349">
    <property type="component" value="Unassembled WGS sequence"/>
</dbReference>
<name>A0A318Z6Z9_9EURO</name>
<gene>
    <name evidence="1" type="ORF">BP01DRAFT_395839</name>
</gene>
<organism evidence="1 2">
    <name type="scientific">Aspergillus saccharolyticus JOP 1030-1</name>
    <dbReference type="NCBI Taxonomy" id="1450539"/>
    <lineage>
        <taxon>Eukaryota</taxon>
        <taxon>Fungi</taxon>
        <taxon>Dikarya</taxon>
        <taxon>Ascomycota</taxon>
        <taxon>Pezizomycotina</taxon>
        <taxon>Eurotiomycetes</taxon>
        <taxon>Eurotiomycetidae</taxon>
        <taxon>Eurotiales</taxon>
        <taxon>Aspergillaceae</taxon>
        <taxon>Aspergillus</taxon>
        <taxon>Aspergillus subgen. Circumdati</taxon>
    </lineage>
</organism>
<evidence type="ECO:0000313" key="2">
    <source>
        <dbReference type="Proteomes" id="UP000248349"/>
    </source>
</evidence>
<protein>
    <submittedName>
        <fullName evidence="1">Uncharacterized protein</fullName>
    </submittedName>
</protein>